<sequence>MTTGEDARIRALERHVREFWQGHAVEPATWEEGPVLDRVPGFATYRVAPRNAGEGWAYVTVGSSVHEAEGGTEFFLMSPTAEQEHAETLAMVSHLHSFEEYRLGVGSVIDVGRPWAEGSRMDHLLVSLPYPYGPALEWAPAEAGGARFLWLLPVHRSEAAFVAAESLDAFEELLEAEGVNVLDADRAPLV</sequence>
<proteinExistence type="predicted"/>
<protein>
    <submittedName>
        <fullName evidence="2">Suppressor of fused domain protein</fullName>
    </submittedName>
</protein>
<dbReference type="AlphaFoldDB" id="A0A7X6MI31"/>
<dbReference type="InterPro" id="IPR037181">
    <property type="entry name" value="SUFU_N"/>
</dbReference>
<reference evidence="2 3" key="1">
    <citation type="submission" date="2020-04" db="EMBL/GenBank/DDBJ databases">
        <title>MicrobeNet Type strains.</title>
        <authorList>
            <person name="Nicholson A.C."/>
        </authorList>
    </citation>
    <scope>NUCLEOTIDE SEQUENCE [LARGE SCALE GENOMIC DNA]</scope>
    <source>
        <strain evidence="2 3">ATCC 23612</strain>
    </source>
</reference>
<feature type="domain" description="Suppressor of fused-like" evidence="1">
    <location>
        <begin position="51"/>
        <end position="186"/>
    </location>
</feature>
<dbReference type="Proteomes" id="UP000553209">
    <property type="component" value="Unassembled WGS sequence"/>
</dbReference>
<dbReference type="InterPro" id="IPR020941">
    <property type="entry name" value="SUFU-like_domain"/>
</dbReference>
<dbReference type="SUPFAM" id="SSF103359">
    <property type="entry name" value="Suppressor of Fused, N-terminal domain"/>
    <property type="match status" value="1"/>
</dbReference>
<dbReference type="EMBL" id="JAAXPG010000029">
    <property type="protein sequence ID" value="NKZ00925.1"/>
    <property type="molecule type" value="Genomic_DNA"/>
</dbReference>
<dbReference type="Pfam" id="PF05076">
    <property type="entry name" value="SUFU"/>
    <property type="match status" value="1"/>
</dbReference>
<accession>A0A7X6MI31</accession>
<evidence type="ECO:0000259" key="1">
    <source>
        <dbReference type="Pfam" id="PF05076"/>
    </source>
</evidence>
<keyword evidence="3" id="KW-1185">Reference proteome</keyword>
<evidence type="ECO:0000313" key="2">
    <source>
        <dbReference type="EMBL" id="NKZ00925.1"/>
    </source>
</evidence>
<organism evidence="2 3">
    <name type="scientific">Nocardiopsis alborubida</name>
    <dbReference type="NCBI Taxonomy" id="146802"/>
    <lineage>
        <taxon>Bacteria</taxon>
        <taxon>Bacillati</taxon>
        <taxon>Actinomycetota</taxon>
        <taxon>Actinomycetes</taxon>
        <taxon>Streptosporangiales</taxon>
        <taxon>Nocardiopsidaceae</taxon>
        <taxon>Nocardiopsis</taxon>
    </lineage>
</organism>
<gene>
    <name evidence="2" type="ORF">HGB44_25120</name>
</gene>
<name>A0A7X6MI31_9ACTN</name>
<dbReference type="RefSeq" id="WP_061081204.1">
    <property type="nucleotide sequence ID" value="NZ_JAAXPG010000029.1"/>
</dbReference>
<evidence type="ECO:0000313" key="3">
    <source>
        <dbReference type="Proteomes" id="UP000553209"/>
    </source>
</evidence>
<comment type="caution">
    <text evidence="2">The sequence shown here is derived from an EMBL/GenBank/DDBJ whole genome shotgun (WGS) entry which is preliminary data.</text>
</comment>